<dbReference type="EMBL" id="JPME01000002">
    <property type="protein sequence ID" value="KEZ91766.1"/>
    <property type="molecule type" value="Genomic_DNA"/>
</dbReference>
<comment type="caution">
    <text evidence="1">The sequence shown here is derived from an EMBL/GenBank/DDBJ whole genome shotgun (WGS) entry which is preliminary data.</text>
</comment>
<protein>
    <submittedName>
        <fullName evidence="1">Uncharacterized protein</fullName>
    </submittedName>
</protein>
<proteinExistence type="predicted"/>
<reference evidence="1 2" key="1">
    <citation type="submission" date="2014-07" db="EMBL/GenBank/DDBJ databases">
        <title>Draft genome of Clostridium celerecrescens 152B isolated from sediments associated with methane hydrate from Krishna Godavari basin.</title>
        <authorList>
            <person name="Honkalas V.S."/>
            <person name="Dabir A.P."/>
            <person name="Arora P."/>
            <person name="Dhakephalkar P.K."/>
        </authorList>
    </citation>
    <scope>NUCLEOTIDE SEQUENCE [LARGE SCALE GENOMIC DNA]</scope>
    <source>
        <strain evidence="1 2">152B</strain>
    </source>
</reference>
<organism evidence="1 2">
    <name type="scientific">Lacrimispora celerecrescens</name>
    <dbReference type="NCBI Taxonomy" id="29354"/>
    <lineage>
        <taxon>Bacteria</taxon>
        <taxon>Bacillati</taxon>
        <taxon>Bacillota</taxon>
        <taxon>Clostridia</taxon>
        <taxon>Lachnospirales</taxon>
        <taxon>Lachnospiraceae</taxon>
        <taxon>Lacrimispora</taxon>
    </lineage>
</organism>
<dbReference type="Proteomes" id="UP000028525">
    <property type="component" value="Unassembled WGS sequence"/>
</dbReference>
<keyword evidence="2" id="KW-1185">Reference proteome</keyword>
<dbReference type="Pfam" id="PF18988">
    <property type="entry name" value="DUF5721"/>
    <property type="match status" value="1"/>
</dbReference>
<dbReference type="AlphaFoldDB" id="A0A084JS32"/>
<sequence length="165" mass="19066">MIALKIEDLKLFTSKLFVGEVFDQFLAKEAVIVTFNTFTIDGSIRSAYYSKEELEEMNTGQLSTWAMMKPFCFSLIKGKRLPVSFRIILQMSKEGTERFLASRQIAFTSDQVKGLYINIRYEDDKLFCVTGTSVSVFTLDKTLDEEWDQAFKGFLKQNEIPFLEE</sequence>
<name>A0A084JS32_9FIRM</name>
<dbReference type="STRING" id="29354.IO98_00875"/>
<evidence type="ECO:0000313" key="2">
    <source>
        <dbReference type="Proteomes" id="UP000028525"/>
    </source>
</evidence>
<evidence type="ECO:0000313" key="1">
    <source>
        <dbReference type="EMBL" id="KEZ91766.1"/>
    </source>
</evidence>
<dbReference type="OrthoDB" id="9787986at2"/>
<accession>A0A084JS32</accession>
<dbReference type="InterPro" id="IPR043779">
    <property type="entry name" value="DUF5721"/>
</dbReference>
<dbReference type="RefSeq" id="WP_038277136.1">
    <property type="nucleotide sequence ID" value="NZ_JPME01000002.1"/>
</dbReference>
<gene>
    <name evidence="1" type="ORF">IO98_00875</name>
</gene>